<protein>
    <submittedName>
        <fullName evidence="1">Membrane metal-binding protein</fullName>
    </submittedName>
</protein>
<accession>A0ABV2HA82</accession>
<comment type="caution">
    <text evidence="1">The sequence shown here is derived from an EMBL/GenBank/DDBJ whole genome shotgun (WGS) entry which is preliminary data.</text>
</comment>
<gene>
    <name evidence="1" type="ORF">ABID21_003576</name>
</gene>
<evidence type="ECO:0000313" key="1">
    <source>
        <dbReference type="EMBL" id="MET3587451.1"/>
    </source>
</evidence>
<evidence type="ECO:0000313" key="2">
    <source>
        <dbReference type="Proteomes" id="UP001549031"/>
    </source>
</evidence>
<dbReference type="Proteomes" id="UP001549031">
    <property type="component" value="Unassembled WGS sequence"/>
</dbReference>
<dbReference type="EMBL" id="JBEPLJ010000014">
    <property type="protein sequence ID" value="MET3587451.1"/>
    <property type="molecule type" value="Genomic_DNA"/>
</dbReference>
<keyword evidence="2" id="KW-1185">Reference proteome</keyword>
<proteinExistence type="predicted"/>
<dbReference type="RefSeq" id="WP_247245259.1">
    <property type="nucleotide sequence ID" value="NZ_JALJRA010000014.1"/>
</dbReference>
<sequence length="112" mass="11836">MSPPSGPALPGLNDFAFSAFFDRIGAVGFLYGAPAQIEAPELSWYEQKKPPPDILISDDGALVALVGPAAATNRARPPSFICDQWQRAHWLATPLPSAVSPGGDGPLLPKDR</sequence>
<organism evidence="1 2">
    <name type="scientific">Pseudorhizobium tarimense</name>
    <dbReference type="NCBI Taxonomy" id="1079109"/>
    <lineage>
        <taxon>Bacteria</taxon>
        <taxon>Pseudomonadati</taxon>
        <taxon>Pseudomonadota</taxon>
        <taxon>Alphaproteobacteria</taxon>
        <taxon>Hyphomicrobiales</taxon>
        <taxon>Rhizobiaceae</taxon>
        <taxon>Rhizobium/Agrobacterium group</taxon>
        <taxon>Pseudorhizobium</taxon>
    </lineage>
</organism>
<name>A0ABV2HA82_9HYPH</name>
<reference evidence="1 2" key="1">
    <citation type="submission" date="2024-06" db="EMBL/GenBank/DDBJ databases">
        <title>Genomic Encyclopedia of Type Strains, Phase IV (KMG-IV): sequencing the most valuable type-strain genomes for metagenomic binning, comparative biology and taxonomic classification.</title>
        <authorList>
            <person name="Goeker M."/>
        </authorList>
    </citation>
    <scope>NUCLEOTIDE SEQUENCE [LARGE SCALE GENOMIC DNA]</scope>
    <source>
        <strain evidence="1 2">DSM 105042</strain>
    </source>
</reference>